<organism evidence="5 6">
    <name type="scientific">Holothuria leucospilota</name>
    <name type="common">Black long sea cucumber</name>
    <name type="synonym">Mertensiothuria leucospilota</name>
    <dbReference type="NCBI Taxonomy" id="206669"/>
    <lineage>
        <taxon>Eukaryota</taxon>
        <taxon>Metazoa</taxon>
        <taxon>Echinodermata</taxon>
        <taxon>Eleutherozoa</taxon>
        <taxon>Echinozoa</taxon>
        <taxon>Holothuroidea</taxon>
        <taxon>Aspidochirotacea</taxon>
        <taxon>Aspidochirotida</taxon>
        <taxon>Holothuriidae</taxon>
        <taxon>Holothuria</taxon>
    </lineage>
</organism>
<dbReference type="InterPro" id="IPR036179">
    <property type="entry name" value="Ig-like_dom_sf"/>
</dbReference>
<evidence type="ECO:0000313" key="5">
    <source>
        <dbReference type="EMBL" id="KAJ8021724.1"/>
    </source>
</evidence>
<dbReference type="InterPro" id="IPR013783">
    <property type="entry name" value="Ig-like_fold"/>
</dbReference>
<dbReference type="SUPFAM" id="SSF48726">
    <property type="entry name" value="Immunoglobulin"/>
    <property type="match status" value="1"/>
</dbReference>
<keyword evidence="2" id="KW-1133">Transmembrane helix</keyword>
<dbReference type="EMBL" id="JAIZAY010000021">
    <property type="protein sequence ID" value="KAJ8021724.1"/>
    <property type="molecule type" value="Genomic_DNA"/>
</dbReference>
<dbReference type="Gene3D" id="2.60.40.10">
    <property type="entry name" value="Immunoglobulins"/>
    <property type="match status" value="1"/>
</dbReference>
<feature type="region of interest" description="Disordered" evidence="1">
    <location>
        <begin position="421"/>
        <end position="451"/>
    </location>
</feature>
<keyword evidence="2" id="KW-0472">Membrane</keyword>
<keyword evidence="6" id="KW-1185">Reference proteome</keyword>
<sequence>MGEFTLLTRLVIACLCVKKTHALCSDGVVENVEGVYGQDARLSCRASSQCKQIHWKNNTKGAFVPPTDTDHTFVMMQGRTSSLHISPVTLDDDGPYVCWCYDSDGSLQGDSPICSVNLTTICQASVIVNGATFIYNSSDLSQVSRNVLNVTEHNTLKVECHEDALLKTNCAPQSDEMLHMSEITARSPCKVSCTLRRESRIISKSCIVNISIEIQRMPIVHHSTTVTIPTTSLSNLHATGNLLPILIPLITVVCVLLVIALVLRVYIFSPKLTKRSQFKGNSNPVYPNNVEETPAYEMVGTNTDRNMSISSISIKQEDAAADDPYTLVSSAYDGNVSDQQDPTTVESPVVTNLYSEVNKPNDSGKMNERAAMEYIPSTTNEVYSEVSKGDGVVQNDFENVSVGKELCGGYEKLSNIKVDNQAAENPNISSSENPILDYEDQNTDDPGGDEFAGLYAVVDKTKTKSQQD</sequence>
<name>A0A9Q1BE06_HOLLE</name>
<keyword evidence="2" id="KW-0812">Transmembrane</keyword>
<feature type="chain" id="PRO_5040192346" description="Ig-like domain-containing protein" evidence="3">
    <location>
        <begin position="23"/>
        <end position="468"/>
    </location>
</feature>
<dbReference type="InterPro" id="IPR007110">
    <property type="entry name" value="Ig-like_dom"/>
</dbReference>
<dbReference type="AlphaFoldDB" id="A0A9Q1BE06"/>
<evidence type="ECO:0000313" key="6">
    <source>
        <dbReference type="Proteomes" id="UP001152320"/>
    </source>
</evidence>
<gene>
    <name evidence="5" type="ORF">HOLleu_39010</name>
</gene>
<dbReference type="PROSITE" id="PS50835">
    <property type="entry name" value="IG_LIKE"/>
    <property type="match status" value="1"/>
</dbReference>
<dbReference type="Proteomes" id="UP001152320">
    <property type="component" value="Chromosome 21"/>
</dbReference>
<feature type="domain" description="Ig-like" evidence="4">
    <location>
        <begin position="37"/>
        <end position="98"/>
    </location>
</feature>
<protein>
    <recommendedName>
        <fullName evidence="4">Ig-like domain-containing protein</fullName>
    </recommendedName>
</protein>
<evidence type="ECO:0000256" key="2">
    <source>
        <dbReference type="SAM" id="Phobius"/>
    </source>
</evidence>
<reference evidence="5" key="1">
    <citation type="submission" date="2021-10" db="EMBL/GenBank/DDBJ databases">
        <title>Tropical sea cucumber genome reveals ecological adaptation and Cuvierian tubules defense mechanism.</title>
        <authorList>
            <person name="Chen T."/>
        </authorList>
    </citation>
    <scope>NUCLEOTIDE SEQUENCE</scope>
    <source>
        <strain evidence="5">Nanhai2018</strain>
        <tissue evidence="5">Muscle</tissue>
    </source>
</reference>
<dbReference type="Pfam" id="PF13927">
    <property type="entry name" value="Ig_3"/>
    <property type="match status" value="1"/>
</dbReference>
<evidence type="ECO:0000256" key="3">
    <source>
        <dbReference type="SAM" id="SignalP"/>
    </source>
</evidence>
<feature type="compositionally biased region" description="Acidic residues" evidence="1">
    <location>
        <begin position="437"/>
        <end position="448"/>
    </location>
</feature>
<evidence type="ECO:0000256" key="1">
    <source>
        <dbReference type="SAM" id="MobiDB-lite"/>
    </source>
</evidence>
<proteinExistence type="predicted"/>
<feature type="compositionally biased region" description="Polar residues" evidence="1">
    <location>
        <begin position="422"/>
        <end position="433"/>
    </location>
</feature>
<dbReference type="InterPro" id="IPR003599">
    <property type="entry name" value="Ig_sub"/>
</dbReference>
<dbReference type="SMART" id="SM00409">
    <property type="entry name" value="IG"/>
    <property type="match status" value="1"/>
</dbReference>
<accession>A0A9Q1BE06</accession>
<feature type="transmembrane region" description="Helical" evidence="2">
    <location>
        <begin position="242"/>
        <end position="267"/>
    </location>
</feature>
<keyword evidence="3" id="KW-0732">Signal</keyword>
<evidence type="ECO:0000259" key="4">
    <source>
        <dbReference type="PROSITE" id="PS50835"/>
    </source>
</evidence>
<feature type="signal peptide" evidence="3">
    <location>
        <begin position="1"/>
        <end position="22"/>
    </location>
</feature>
<comment type="caution">
    <text evidence="5">The sequence shown here is derived from an EMBL/GenBank/DDBJ whole genome shotgun (WGS) entry which is preliminary data.</text>
</comment>